<keyword evidence="2" id="KW-0597">Phosphoprotein</keyword>
<evidence type="ECO:0000256" key="3">
    <source>
        <dbReference type="ARBA" id="ARBA00022692"/>
    </source>
</evidence>
<dbReference type="Proteomes" id="UP000134642">
    <property type="component" value="Segment"/>
</dbReference>
<sequence>MDIMGMISNYFSTALIGGIILLAASCIFAFVDFSKHKNNNGITVWRALSGIAFVLGIVMTIGMLIYSAWGKYCSPNKVLIDGGRYNSSAIELNGQ</sequence>
<evidence type="ECO:0000256" key="4">
    <source>
        <dbReference type="ARBA" id="ARBA00022844"/>
    </source>
</evidence>
<evidence type="ECO:0000256" key="8">
    <source>
        <dbReference type="ARBA" id="ARBA00023157"/>
    </source>
</evidence>
<dbReference type="GO" id="GO:0019031">
    <property type="term" value="C:viral envelope"/>
    <property type="evidence" value="ECO:0007669"/>
    <property type="project" value="UniProtKB-KW"/>
</dbReference>
<feature type="transmembrane region" description="Helical" evidence="9">
    <location>
        <begin position="43"/>
        <end position="69"/>
    </location>
</feature>
<reference evidence="10 11" key="1">
    <citation type="journal article" date="2014" name="Vet. Microbiol.">
        <title>Complete genome sequence analysis of goatpox virus isolated from China shows high variation.</title>
        <authorList>
            <person name="Zeng X."/>
            <person name="Chi X."/>
            <person name="Li W."/>
            <person name="Hao W."/>
            <person name="Li M."/>
            <person name="Huang X."/>
            <person name="Huang Y."/>
            <person name="Rock D.L."/>
            <person name="Luo S."/>
            <person name="Wang S."/>
        </authorList>
    </citation>
    <scope>NUCLEOTIDE SEQUENCE [LARGE SCALE GENOMIC DNA]</scope>
    <source>
        <strain evidence="10">FZ</strain>
    </source>
</reference>
<keyword evidence="7 9" id="KW-0472">Membrane</keyword>
<accession>A0A075CL87</accession>
<dbReference type="InterPro" id="IPR008785">
    <property type="entry name" value="Poxvirus_A14"/>
</dbReference>
<evidence type="ECO:0000256" key="9">
    <source>
        <dbReference type="SAM" id="Phobius"/>
    </source>
</evidence>
<feature type="transmembrane region" description="Helical" evidence="9">
    <location>
        <begin position="12"/>
        <end position="31"/>
    </location>
</feature>
<evidence type="ECO:0000256" key="1">
    <source>
        <dbReference type="ARBA" id="ARBA00004385"/>
    </source>
</evidence>
<keyword evidence="3 9" id="KW-0812">Transmembrane</keyword>
<protein>
    <submittedName>
        <fullName evidence="10">IMV membrane protein</fullName>
    </submittedName>
</protein>
<evidence type="ECO:0000313" key="10">
    <source>
        <dbReference type="EMBL" id="AGZ95420.1"/>
    </source>
</evidence>
<keyword evidence="8" id="KW-1015">Disulfide bond</keyword>
<keyword evidence="6 9" id="KW-1133">Transmembrane helix</keyword>
<evidence type="ECO:0000256" key="5">
    <source>
        <dbReference type="ARBA" id="ARBA00022879"/>
    </source>
</evidence>
<evidence type="ECO:0000256" key="2">
    <source>
        <dbReference type="ARBA" id="ARBA00022553"/>
    </source>
</evidence>
<evidence type="ECO:0000313" key="11">
    <source>
        <dbReference type="Proteomes" id="UP000134642"/>
    </source>
</evidence>
<dbReference type="SMR" id="A0A075CL87"/>
<proteinExistence type="predicted"/>
<dbReference type="GO" id="GO:0055036">
    <property type="term" value="C:virion membrane"/>
    <property type="evidence" value="ECO:0007669"/>
    <property type="project" value="UniProtKB-SubCell"/>
</dbReference>
<evidence type="ECO:0000256" key="7">
    <source>
        <dbReference type="ARBA" id="ARBA00023136"/>
    </source>
</evidence>
<gene>
    <name evidence="10" type="primary">GTPV101</name>
</gene>
<name>A0A075CL87_9POXV</name>
<keyword evidence="5" id="KW-0261">Viral envelope protein</keyword>
<keyword evidence="4" id="KW-0946">Virion</keyword>
<organism evidence="10 11">
    <name type="scientific">Goatpox virus FZ</name>
    <dbReference type="NCBI Taxonomy" id="1416740"/>
    <lineage>
        <taxon>Viruses</taxon>
        <taxon>Varidnaviria</taxon>
        <taxon>Bamfordvirae</taxon>
        <taxon>Nucleocytoviricota</taxon>
        <taxon>Pokkesviricetes</taxon>
        <taxon>Chitovirales</taxon>
        <taxon>Poxviridae</taxon>
        <taxon>Chordopoxvirinae</taxon>
        <taxon>Capripoxvirus</taxon>
        <taxon>Capripoxvirus goatpox</taxon>
        <taxon>Goatpox virus</taxon>
    </lineage>
</organism>
<comment type="subcellular location">
    <subcellularLocation>
        <location evidence="1">Virion membrane</location>
        <topology evidence="1">Multi-pass membrane protein</topology>
    </subcellularLocation>
</comment>
<dbReference type="Pfam" id="PF05767">
    <property type="entry name" value="Pox_A14"/>
    <property type="match status" value="1"/>
</dbReference>
<dbReference type="EMBL" id="KC951854">
    <property type="protein sequence ID" value="AGZ95420.1"/>
    <property type="molecule type" value="Genomic_DNA"/>
</dbReference>
<evidence type="ECO:0000256" key="6">
    <source>
        <dbReference type="ARBA" id="ARBA00022989"/>
    </source>
</evidence>